<organism evidence="1 2">
    <name type="scientific">Shewanella xiamenensis</name>
    <dbReference type="NCBI Taxonomy" id="332186"/>
    <lineage>
        <taxon>Bacteria</taxon>
        <taxon>Pseudomonadati</taxon>
        <taxon>Pseudomonadota</taxon>
        <taxon>Gammaproteobacteria</taxon>
        <taxon>Alteromonadales</taxon>
        <taxon>Shewanellaceae</taxon>
        <taxon>Shewanella</taxon>
    </lineage>
</organism>
<comment type="caution">
    <text evidence="1">The sequence shown here is derived from an EMBL/GenBank/DDBJ whole genome shotgun (WGS) entry which is preliminary data.</text>
</comment>
<dbReference type="EMBL" id="JASGOQ010000001">
    <property type="protein sequence ID" value="MDV5389504.1"/>
    <property type="molecule type" value="Genomic_DNA"/>
</dbReference>
<name>A0AAE4PX07_9GAMM</name>
<dbReference type="AlphaFoldDB" id="A0AAE4PX07"/>
<evidence type="ECO:0000313" key="2">
    <source>
        <dbReference type="Proteomes" id="UP001187859"/>
    </source>
</evidence>
<protein>
    <submittedName>
        <fullName evidence="1">Uncharacterized protein</fullName>
    </submittedName>
</protein>
<dbReference type="Proteomes" id="UP001187859">
    <property type="component" value="Unassembled WGS sequence"/>
</dbReference>
<evidence type="ECO:0000313" key="1">
    <source>
        <dbReference type="EMBL" id="MDV5389504.1"/>
    </source>
</evidence>
<proteinExistence type="predicted"/>
<accession>A0AAE4PX07</accession>
<sequence length="116" mass="12553">MIKKLLLSIAAFLILGIGALVYLVAPHVATPKFIVQNKASVPIKVTAHWREKIKDLGELSPGTMIEFEVTDEAAMEFKATYPNGRVASSFPAVYFTSGTLTNAVVTDSSIEVITQL</sequence>
<reference evidence="1" key="1">
    <citation type="submission" date="2023-05" db="EMBL/GenBank/DDBJ databases">
        <title>Colonisation of extended spectrum b-lactamase- and carbapenemase-producing bacteria on hospital surfaces from low- and middle-income countries.</title>
        <authorList>
            <person name="Nieto-Rosado M."/>
            <person name="Sands K."/>
            <person name="Iregbu K."/>
            <person name="Zahra R."/>
            <person name="Mazarati J.B."/>
            <person name="Mehtar S."/>
            <person name="Barnards-Group B."/>
            <person name="Walsh T.R."/>
        </authorList>
    </citation>
    <scope>NUCLEOTIDE SEQUENCE</scope>
    <source>
        <strain evidence="1">PP-E493</strain>
    </source>
</reference>
<gene>
    <name evidence="1" type="ORF">QM089_04300</name>
</gene>
<dbReference type="RefSeq" id="WP_055646945.1">
    <property type="nucleotide sequence ID" value="NZ_JASGOQ010000001.1"/>
</dbReference>